<dbReference type="GO" id="GO:0004519">
    <property type="term" value="F:endonuclease activity"/>
    <property type="evidence" value="ECO:0007669"/>
    <property type="project" value="InterPro"/>
</dbReference>
<name>A0AB36TR88_BACTU</name>
<evidence type="ECO:0000313" key="3">
    <source>
        <dbReference type="Proteomes" id="UP000223839"/>
    </source>
</evidence>
<dbReference type="GO" id="GO:0008270">
    <property type="term" value="F:zinc ion binding"/>
    <property type="evidence" value="ECO:0007669"/>
    <property type="project" value="InterPro"/>
</dbReference>
<feature type="domain" description="HNH nuclease" evidence="1">
    <location>
        <begin position="271"/>
        <end position="331"/>
    </location>
</feature>
<evidence type="ECO:0000259" key="1">
    <source>
        <dbReference type="SMART" id="SM00507"/>
    </source>
</evidence>
<dbReference type="AlphaFoldDB" id="A0AB36TR88"/>
<organism evidence="2 3">
    <name type="scientific">Bacillus thuringiensis</name>
    <dbReference type="NCBI Taxonomy" id="1428"/>
    <lineage>
        <taxon>Bacteria</taxon>
        <taxon>Bacillati</taxon>
        <taxon>Bacillota</taxon>
        <taxon>Bacilli</taxon>
        <taxon>Bacillales</taxon>
        <taxon>Bacillaceae</taxon>
        <taxon>Bacillus</taxon>
        <taxon>Bacillus cereus group</taxon>
    </lineage>
</organism>
<dbReference type="Gene3D" id="3.10.590.10">
    <property type="entry name" value="ph1033 like domains"/>
    <property type="match status" value="1"/>
</dbReference>
<sequence>MSKYGEGLAREIIKAVNRGDIIEPITYKKIEKFCSNNGLAATENQMRVILSNGTENKHSPTYTKYFERTRRGEYRILSKYRHQIKYFWLNINSEDYQWSFSNMKNGATQTFSSINEEGSKRKNENCFQNILVGDRALAYETGNKRAITAVCEVSNIYKEDEITFVEFKKIRDYENFLILKELKGSNKFNNCPVIRSHIGTLFEIDVQYYNLILTMLEERNFSTNYFVKLEEEIGESQKLSKSERKKLLENRKGVFPERFERTVFEFRRNPHVIAEVLERADGICEECRRAAPFKRASDGSPYLEVHHKIRLADGGKDTVENTIAVCPNCHRQLHFG</sequence>
<reference evidence="2 3" key="1">
    <citation type="submission" date="2017-09" db="EMBL/GenBank/DDBJ databases">
        <title>Large-scale bioinformatics analysis of Bacillus genomes uncovers conserved roles of natural products in bacterial physiology.</title>
        <authorList>
            <consortium name="Agbiome Team Llc"/>
            <person name="Bleich R.M."/>
            <person name="Grubbs K.J."/>
            <person name="Santa Maria K.C."/>
            <person name="Allen S.E."/>
            <person name="Farag S."/>
            <person name="Shank E.A."/>
            <person name="Bowers A."/>
        </authorList>
    </citation>
    <scope>NUCLEOTIDE SEQUENCE [LARGE SCALE GENOMIC DNA]</scope>
    <source>
        <strain evidence="2 3">AFS077661</strain>
    </source>
</reference>
<dbReference type="Proteomes" id="UP000223839">
    <property type="component" value="Unassembled WGS sequence"/>
</dbReference>
<dbReference type="InterPro" id="IPR015947">
    <property type="entry name" value="PUA-like_sf"/>
</dbReference>
<dbReference type="SMART" id="SM00507">
    <property type="entry name" value="HNHc"/>
    <property type="match status" value="1"/>
</dbReference>
<dbReference type="EMBL" id="NUYG01000047">
    <property type="protein sequence ID" value="PFM88080.1"/>
    <property type="molecule type" value="Genomic_DNA"/>
</dbReference>
<accession>A0AB36TR88</accession>
<evidence type="ECO:0000313" key="2">
    <source>
        <dbReference type="EMBL" id="PFM88080.1"/>
    </source>
</evidence>
<comment type="caution">
    <text evidence="2">The sequence shown here is derived from an EMBL/GenBank/DDBJ whole genome shotgun (WGS) entry which is preliminary data.</text>
</comment>
<dbReference type="InterPro" id="IPR002740">
    <property type="entry name" value="EVE_domain"/>
</dbReference>
<dbReference type="Pfam" id="PF01878">
    <property type="entry name" value="EVE"/>
    <property type="match status" value="1"/>
</dbReference>
<dbReference type="GO" id="GO:0003676">
    <property type="term" value="F:nucleic acid binding"/>
    <property type="evidence" value="ECO:0007669"/>
    <property type="project" value="InterPro"/>
</dbReference>
<dbReference type="Gene3D" id="1.10.30.50">
    <property type="match status" value="1"/>
</dbReference>
<protein>
    <recommendedName>
        <fullName evidence="1">HNH nuclease domain-containing protein</fullName>
    </recommendedName>
</protein>
<dbReference type="InterPro" id="IPR002711">
    <property type="entry name" value="HNH"/>
</dbReference>
<dbReference type="InterPro" id="IPR003615">
    <property type="entry name" value="HNH_nuc"/>
</dbReference>
<dbReference type="CDD" id="cd00085">
    <property type="entry name" value="HNHc"/>
    <property type="match status" value="1"/>
</dbReference>
<dbReference type="SUPFAM" id="SSF88697">
    <property type="entry name" value="PUA domain-like"/>
    <property type="match status" value="1"/>
</dbReference>
<gene>
    <name evidence="2" type="ORF">COJ61_22265</name>
</gene>
<dbReference type="Pfam" id="PF01844">
    <property type="entry name" value="HNH"/>
    <property type="match status" value="1"/>
</dbReference>
<dbReference type="RefSeq" id="WP_097919902.1">
    <property type="nucleotide sequence ID" value="NZ_NUYG01000047.1"/>
</dbReference>
<proteinExistence type="predicted"/>